<dbReference type="OrthoDB" id="8812527at2"/>
<accession>A0A4R8LN80</accession>
<comment type="caution">
    <text evidence="1">The sequence shown here is derived from an EMBL/GenBank/DDBJ whole genome shotgun (WGS) entry which is preliminary data.</text>
</comment>
<evidence type="ECO:0008006" key="3">
    <source>
        <dbReference type="Google" id="ProtNLM"/>
    </source>
</evidence>
<dbReference type="RefSeq" id="WP_134193046.1">
    <property type="nucleotide sequence ID" value="NZ_JBHLUW010000015.1"/>
</dbReference>
<reference evidence="1 2" key="1">
    <citation type="submission" date="2019-03" db="EMBL/GenBank/DDBJ databases">
        <title>Genomic Encyclopedia of Type Strains, Phase III (KMG-III): the genomes of soil and plant-associated and newly described type strains.</title>
        <authorList>
            <person name="Whitman W."/>
        </authorList>
    </citation>
    <scope>NUCLEOTIDE SEQUENCE [LARGE SCALE GENOMIC DNA]</scope>
    <source>
        <strain evidence="1 2">LMG 29544</strain>
    </source>
</reference>
<dbReference type="EMBL" id="SORE01000012">
    <property type="protein sequence ID" value="TDY47722.1"/>
    <property type="molecule type" value="Genomic_DNA"/>
</dbReference>
<dbReference type="AlphaFoldDB" id="A0A4R8LN80"/>
<dbReference type="Proteomes" id="UP000295509">
    <property type="component" value="Unassembled WGS sequence"/>
</dbReference>
<gene>
    <name evidence="1" type="ORF">BX592_112110</name>
</gene>
<keyword evidence="2" id="KW-1185">Reference proteome</keyword>
<proteinExistence type="predicted"/>
<sequence length="101" mass="11058">MNTQKLKVLQVINRSGIAKKTGNAWSIFSAQCVLEQDVDGKPQLLVGTINLPDALKDTEPGDYLANFAFFQSMEGKLEPRITSLQPWGRPAARPKSEAVTA</sequence>
<evidence type="ECO:0000313" key="1">
    <source>
        <dbReference type="EMBL" id="TDY47722.1"/>
    </source>
</evidence>
<evidence type="ECO:0000313" key="2">
    <source>
        <dbReference type="Proteomes" id="UP000295509"/>
    </source>
</evidence>
<name>A0A4R8LN80_9BURK</name>
<protein>
    <recommendedName>
        <fullName evidence="3">Cellulose synthase</fullName>
    </recommendedName>
</protein>
<organism evidence="1 2">
    <name type="scientific">Paraburkholderia rhizosphaerae</name>
    <dbReference type="NCBI Taxonomy" id="480658"/>
    <lineage>
        <taxon>Bacteria</taxon>
        <taxon>Pseudomonadati</taxon>
        <taxon>Pseudomonadota</taxon>
        <taxon>Betaproteobacteria</taxon>
        <taxon>Burkholderiales</taxon>
        <taxon>Burkholderiaceae</taxon>
        <taxon>Paraburkholderia</taxon>
    </lineage>
</organism>